<dbReference type="Proteomes" id="UP001055879">
    <property type="component" value="Linkage Group LG15"/>
</dbReference>
<comment type="caution">
    <text evidence="1">The sequence shown here is derived from an EMBL/GenBank/DDBJ whole genome shotgun (WGS) entry which is preliminary data.</text>
</comment>
<proteinExistence type="predicted"/>
<reference evidence="2" key="1">
    <citation type="journal article" date="2022" name="Mol. Ecol. Resour.">
        <title>The genomes of chicory, endive, great burdock and yacon provide insights into Asteraceae palaeo-polyploidization history and plant inulin production.</title>
        <authorList>
            <person name="Fan W."/>
            <person name="Wang S."/>
            <person name="Wang H."/>
            <person name="Wang A."/>
            <person name="Jiang F."/>
            <person name="Liu H."/>
            <person name="Zhao H."/>
            <person name="Xu D."/>
            <person name="Zhang Y."/>
        </authorList>
    </citation>
    <scope>NUCLEOTIDE SEQUENCE [LARGE SCALE GENOMIC DNA]</scope>
    <source>
        <strain evidence="2">cv. Niubang</strain>
    </source>
</reference>
<keyword evidence="2" id="KW-1185">Reference proteome</keyword>
<dbReference type="EMBL" id="CM042061">
    <property type="protein sequence ID" value="KAI3672622.1"/>
    <property type="molecule type" value="Genomic_DNA"/>
</dbReference>
<sequence>MAEEATDSEAFHVQSSSVAATEDTTAHSDLEETQIAASASPESSDSDGDDDQPPSGEIRRAEGVSVENREVSRVRERRSKIHTKSMRVMGQPSSVVSPLATSSQVATSSTQSHMLGQGIEDAAVDLAAHLQTPPSHSTISQQMVVSHSHGDLAHPLSDSHLKGADIETREQFPPFSTSLHARSLKPIVIHAIPRTQIPFSAIAGSLSGPTGTPIVTPPSGNLRGLVGSPTTAIITPTVNVGCSTSTVVATTGSLSDPGVTPTEFVSREYMDGALKVVQSMMREEMDNIKHMIKGKGPATEPETTPIPPSLPATDLSIPELKSILLAKLLAQSLTEPTQDADLLSLLRSQASTPTPPTPKLFQAERLKRRHDDQDDPDHHEGEKCQRLSESETHMVESEQVEQGTGSDTRIEGRRQEQEREPVTDLVLYDYPTVEKPEEFEDGSPIVPEDWAIILDPYEAADTTEECANTERALVVMQEEIDEILHPDDQTSAVIPLLTYPVNHPDFSSTVFPERSPPASPVREPVRTTPFRPSKLERVRIKVPFLEESQKKIFAHWIRKYDEVVLHGLQSVKNQEKQRELVFVYRKFQHKYSKTKLRIVSVDKIIPAYFMKVRYTDFMVTREDGQQYCFSDADFPCLEPQDLLFILRDLKTRTIGLESDQPKINLLKPDLSVPSDALNVPAFTVIKIPEFGMSYVNNKGVLRFIRFDQIARFCDGTLMLLKDKLMRALSQDEKGVQLLDSSYKALVLKALRVIEERLEYRTQIRYFEISFGFRKIYVPNWREIQLLFKGGDC</sequence>
<accession>A0ACB8XPU6</accession>
<organism evidence="1 2">
    <name type="scientific">Arctium lappa</name>
    <name type="common">Greater burdock</name>
    <name type="synonym">Lappa major</name>
    <dbReference type="NCBI Taxonomy" id="4217"/>
    <lineage>
        <taxon>Eukaryota</taxon>
        <taxon>Viridiplantae</taxon>
        <taxon>Streptophyta</taxon>
        <taxon>Embryophyta</taxon>
        <taxon>Tracheophyta</taxon>
        <taxon>Spermatophyta</taxon>
        <taxon>Magnoliopsida</taxon>
        <taxon>eudicotyledons</taxon>
        <taxon>Gunneridae</taxon>
        <taxon>Pentapetalae</taxon>
        <taxon>asterids</taxon>
        <taxon>campanulids</taxon>
        <taxon>Asterales</taxon>
        <taxon>Asteraceae</taxon>
        <taxon>Carduoideae</taxon>
        <taxon>Cardueae</taxon>
        <taxon>Arctiinae</taxon>
        <taxon>Arctium</taxon>
    </lineage>
</organism>
<gene>
    <name evidence="1" type="ORF">L6452_38718</name>
</gene>
<name>A0ACB8XPU6_ARCLA</name>
<reference evidence="1 2" key="2">
    <citation type="journal article" date="2022" name="Mol. Ecol. Resour.">
        <title>The genomes of chicory, endive, great burdock and yacon provide insights into Asteraceae paleo-polyploidization history and plant inulin production.</title>
        <authorList>
            <person name="Fan W."/>
            <person name="Wang S."/>
            <person name="Wang H."/>
            <person name="Wang A."/>
            <person name="Jiang F."/>
            <person name="Liu H."/>
            <person name="Zhao H."/>
            <person name="Xu D."/>
            <person name="Zhang Y."/>
        </authorList>
    </citation>
    <scope>NUCLEOTIDE SEQUENCE [LARGE SCALE GENOMIC DNA]</scope>
    <source>
        <strain evidence="2">cv. Niubang</strain>
    </source>
</reference>
<evidence type="ECO:0000313" key="1">
    <source>
        <dbReference type="EMBL" id="KAI3672622.1"/>
    </source>
</evidence>
<protein>
    <submittedName>
        <fullName evidence="1">Uncharacterized protein</fullName>
    </submittedName>
</protein>
<evidence type="ECO:0000313" key="2">
    <source>
        <dbReference type="Proteomes" id="UP001055879"/>
    </source>
</evidence>